<keyword evidence="3" id="KW-1185">Reference proteome</keyword>
<proteinExistence type="predicted"/>
<name>A0A0E4CRV0_9STRE</name>
<reference evidence="3" key="1">
    <citation type="submission" date="2015-03" db="EMBL/GenBank/DDBJ databases">
        <authorList>
            <person name="Urmite Genomes"/>
        </authorList>
    </citation>
    <scope>NUCLEOTIDE SEQUENCE [LARGE SCALE GENOMIC DNA]</scope>
    <source>
        <strain evidence="3">FF10</strain>
    </source>
</reference>
<dbReference type="Proteomes" id="UP000198604">
    <property type="component" value="Unassembled WGS sequence"/>
</dbReference>
<dbReference type="AlphaFoldDB" id="A0A0E4CRV0"/>
<evidence type="ECO:0000313" key="2">
    <source>
        <dbReference type="EMBL" id="CQR23796.1"/>
    </source>
</evidence>
<protein>
    <submittedName>
        <fullName evidence="2">Uncharacterized protein</fullName>
    </submittedName>
</protein>
<sequence>MLDKLKSFLGLDEYEVAGPQEPANNLIEVRALQAENRELREIIKKQRSLLQELSEQNMELGRERRRYADTVATQKRLIDVYESQAG</sequence>
<dbReference type="RefSeq" id="WP_093649546.1">
    <property type="nucleotide sequence ID" value="NZ_CTEN01000001.1"/>
</dbReference>
<feature type="coiled-coil region" evidence="1">
    <location>
        <begin position="29"/>
        <end position="70"/>
    </location>
</feature>
<keyword evidence="1" id="KW-0175">Coiled coil</keyword>
<dbReference type="OrthoDB" id="2224181at2"/>
<gene>
    <name evidence="2" type="ORF">BN1356_00164</name>
</gene>
<dbReference type="STRING" id="1608583.BN1356_00164"/>
<accession>A0A0E4CRV0</accession>
<evidence type="ECO:0000256" key="1">
    <source>
        <dbReference type="SAM" id="Coils"/>
    </source>
</evidence>
<evidence type="ECO:0000313" key="3">
    <source>
        <dbReference type="Proteomes" id="UP000198604"/>
    </source>
</evidence>
<dbReference type="EMBL" id="CTEN01000001">
    <property type="protein sequence ID" value="CQR23796.1"/>
    <property type="molecule type" value="Genomic_DNA"/>
</dbReference>
<organism evidence="2 3">
    <name type="scientific">Streptococcus varani</name>
    <dbReference type="NCBI Taxonomy" id="1608583"/>
    <lineage>
        <taxon>Bacteria</taxon>
        <taxon>Bacillati</taxon>
        <taxon>Bacillota</taxon>
        <taxon>Bacilli</taxon>
        <taxon>Lactobacillales</taxon>
        <taxon>Streptococcaceae</taxon>
        <taxon>Streptococcus</taxon>
    </lineage>
</organism>